<dbReference type="EMBL" id="KR029589">
    <property type="protein sequence ID" value="AKH47215.1"/>
    <property type="molecule type" value="Genomic_DNA"/>
</dbReference>
<organism evidence="1">
    <name type="scientific">uncultured marine virus</name>
    <dbReference type="NCBI Taxonomy" id="186617"/>
    <lineage>
        <taxon>Viruses</taxon>
        <taxon>environmental samples</taxon>
    </lineage>
</organism>
<accession>A0A0F7L5P4</accession>
<reference evidence="1" key="2">
    <citation type="submission" date="2015-03" db="EMBL/GenBank/DDBJ databases">
        <authorList>
            <person name="Chow C.-E.T."/>
            <person name="Winget D.M."/>
            <person name="White R.A.III."/>
            <person name="Hallam S.J."/>
            <person name="Suttle C.A."/>
        </authorList>
    </citation>
    <scope>NUCLEOTIDE SEQUENCE</scope>
    <source>
        <strain evidence="1">Anoxic2_5</strain>
    </source>
</reference>
<sequence length="79" mass="8834">MNDARPGTSSTRMVAGSRQCSHMCRRSVCMRVIVAPTGPAVLARPRWPVGHRGTPAQPIRGGWRSTRCPHCERLSLRRR</sequence>
<reference evidence="1" key="1">
    <citation type="journal article" date="2015" name="Front. Microbiol.">
        <title>Combining genomic sequencing methods to explore viral diversity and reveal potential virus-host interactions.</title>
        <authorList>
            <person name="Chow C.E."/>
            <person name="Winget D.M."/>
            <person name="White R.A.III."/>
            <person name="Hallam S.J."/>
            <person name="Suttle C.A."/>
        </authorList>
    </citation>
    <scope>NUCLEOTIDE SEQUENCE</scope>
    <source>
        <strain evidence="1">Anoxic2_5</strain>
    </source>
</reference>
<name>A0A0F7L5P4_9VIRU</name>
<evidence type="ECO:0000313" key="1">
    <source>
        <dbReference type="EMBL" id="AKH47215.1"/>
    </source>
</evidence>
<proteinExistence type="predicted"/>
<protein>
    <submittedName>
        <fullName evidence="1">Uncharacterized protein</fullName>
    </submittedName>
</protein>